<protein>
    <recommendedName>
        <fullName evidence="7">Palmitoyltransferase</fullName>
        <ecNumber evidence="7">2.3.1.225</ecNumber>
    </recommendedName>
</protein>
<evidence type="ECO:0000256" key="7">
    <source>
        <dbReference type="RuleBase" id="RU079119"/>
    </source>
</evidence>
<dbReference type="PANTHER" id="PTHR12246">
    <property type="entry name" value="PALMITOYLTRANSFERASE ZDHHC16"/>
    <property type="match status" value="1"/>
</dbReference>
<comment type="domain">
    <text evidence="7">The DHHC domain is required for palmitoyltransferase activity.</text>
</comment>
<proteinExistence type="inferred from homology"/>
<dbReference type="InterPro" id="IPR039859">
    <property type="entry name" value="PFA4/ZDH16/20/ERF2-like"/>
</dbReference>
<dbReference type="AlphaFoldDB" id="A0A813FGF4"/>
<keyword evidence="5 7" id="KW-0472">Membrane</keyword>
<dbReference type="InterPro" id="IPR001594">
    <property type="entry name" value="Palmitoyltrfase_DHHC"/>
</dbReference>
<comment type="catalytic activity">
    <reaction evidence="7">
        <text>L-cysteinyl-[protein] + hexadecanoyl-CoA = S-hexadecanoyl-L-cysteinyl-[protein] + CoA</text>
        <dbReference type="Rhea" id="RHEA:36683"/>
        <dbReference type="Rhea" id="RHEA-COMP:10131"/>
        <dbReference type="Rhea" id="RHEA-COMP:11032"/>
        <dbReference type="ChEBI" id="CHEBI:29950"/>
        <dbReference type="ChEBI" id="CHEBI:57287"/>
        <dbReference type="ChEBI" id="CHEBI:57379"/>
        <dbReference type="ChEBI" id="CHEBI:74151"/>
        <dbReference type="EC" id="2.3.1.225"/>
    </reaction>
</comment>
<dbReference type="Proteomes" id="UP000654075">
    <property type="component" value="Unassembled WGS sequence"/>
</dbReference>
<dbReference type="Pfam" id="PF01529">
    <property type="entry name" value="DHHC"/>
    <property type="match status" value="1"/>
</dbReference>
<keyword evidence="6 7" id="KW-0012">Acyltransferase</keyword>
<evidence type="ECO:0000256" key="2">
    <source>
        <dbReference type="ARBA" id="ARBA00022679"/>
    </source>
</evidence>
<feature type="domain" description="Palmitoyltransferase DHHC" evidence="8">
    <location>
        <begin position="1"/>
        <end position="72"/>
    </location>
</feature>
<gene>
    <name evidence="9" type="ORF">PGLA1383_LOCUS27438</name>
</gene>
<feature type="transmembrane region" description="Helical" evidence="7">
    <location>
        <begin position="51"/>
        <end position="72"/>
    </location>
</feature>
<evidence type="ECO:0000256" key="5">
    <source>
        <dbReference type="ARBA" id="ARBA00023136"/>
    </source>
</evidence>
<sequence length="133" mass="15666">MDHHCPWIYNCVGYGNYKYFFLLLLYSMIDCHFIVWTMAETVQKYANDTATLFWTMFITFFGETLALFLRAMTTIEFCEKSSPAKDLAESQTYESVYYLGMAGNIRAVLGHNAAIKVRLCRRWRARTLQWHCL</sequence>
<dbReference type="EC" id="2.3.1.225" evidence="7"/>
<evidence type="ECO:0000313" key="9">
    <source>
        <dbReference type="EMBL" id="CAE8609611.1"/>
    </source>
</evidence>
<organism evidence="9 10">
    <name type="scientific">Polarella glacialis</name>
    <name type="common">Dinoflagellate</name>
    <dbReference type="NCBI Taxonomy" id="89957"/>
    <lineage>
        <taxon>Eukaryota</taxon>
        <taxon>Sar</taxon>
        <taxon>Alveolata</taxon>
        <taxon>Dinophyceae</taxon>
        <taxon>Suessiales</taxon>
        <taxon>Suessiaceae</taxon>
        <taxon>Polarella</taxon>
    </lineage>
</organism>
<comment type="caution">
    <text evidence="9">The sequence shown here is derived from an EMBL/GenBank/DDBJ whole genome shotgun (WGS) entry which is preliminary data.</text>
</comment>
<comment type="subcellular location">
    <subcellularLocation>
        <location evidence="1">Membrane</location>
        <topology evidence="1">Multi-pass membrane protein</topology>
    </subcellularLocation>
</comment>
<dbReference type="GO" id="GO:0016020">
    <property type="term" value="C:membrane"/>
    <property type="evidence" value="ECO:0007669"/>
    <property type="project" value="UniProtKB-SubCell"/>
</dbReference>
<comment type="similarity">
    <text evidence="7">Belongs to the DHHC palmitoyltransferase family.</text>
</comment>
<dbReference type="PROSITE" id="PS50216">
    <property type="entry name" value="DHHC"/>
    <property type="match status" value="1"/>
</dbReference>
<keyword evidence="3 7" id="KW-0812">Transmembrane</keyword>
<evidence type="ECO:0000259" key="8">
    <source>
        <dbReference type="Pfam" id="PF01529"/>
    </source>
</evidence>
<name>A0A813FGF4_POLGL</name>
<keyword evidence="2 7" id="KW-0808">Transferase</keyword>
<evidence type="ECO:0000313" key="10">
    <source>
        <dbReference type="Proteomes" id="UP000654075"/>
    </source>
</evidence>
<keyword evidence="10" id="KW-1185">Reference proteome</keyword>
<evidence type="ECO:0000256" key="1">
    <source>
        <dbReference type="ARBA" id="ARBA00004141"/>
    </source>
</evidence>
<reference evidence="9" key="1">
    <citation type="submission" date="2021-02" db="EMBL/GenBank/DDBJ databases">
        <authorList>
            <person name="Dougan E. K."/>
            <person name="Rhodes N."/>
            <person name="Thang M."/>
            <person name="Chan C."/>
        </authorList>
    </citation>
    <scope>NUCLEOTIDE SEQUENCE</scope>
</reference>
<keyword evidence="4 7" id="KW-1133">Transmembrane helix</keyword>
<dbReference type="GO" id="GO:0019706">
    <property type="term" value="F:protein-cysteine S-palmitoyltransferase activity"/>
    <property type="evidence" value="ECO:0007669"/>
    <property type="project" value="UniProtKB-EC"/>
</dbReference>
<accession>A0A813FGF4</accession>
<evidence type="ECO:0000256" key="4">
    <source>
        <dbReference type="ARBA" id="ARBA00022989"/>
    </source>
</evidence>
<feature type="transmembrane region" description="Helical" evidence="7">
    <location>
        <begin position="19"/>
        <end position="39"/>
    </location>
</feature>
<evidence type="ECO:0000256" key="3">
    <source>
        <dbReference type="ARBA" id="ARBA00022692"/>
    </source>
</evidence>
<evidence type="ECO:0000256" key="6">
    <source>
        <dbReference type="ARBA" id="ARBA00023315"/>
    </source>
</evidence>
<dbReference type="EMBL" id="CAJNNV010024372">
    <property type="protein sequence ID" value="CAE8609611.1"/>
    <property type="molecule type" value="Genomic_DNA"/>
</dbReference>
<dbReference type="OrthoDB" id="9909019at2759"/>